<keyword evidence="2" id="KW-1185">Reference proteome</keyword>
<dbReference type="AlphaFoldDB" id="A0A8S1N8A3"/>
<evidence type="ECO:0000313" key="2">
    <source>
        <dbReference type="Proteomes" id="UP000692954"/>
    </source>
</evidence>
<dbReference type="Proteomes" id="UP000692954">
    <property type="component" value="Unassembled WGS sequence"/>
</dbReference>
<evidence type="ECO:0000313" key="1">
    <source>
        <dbReference type="EMBL" id="CAD8088998.1"/>
    </source>
</evidence>
<accession>A0A8S1N8A3</accession>
<proteinExistence type="predicted"/>
<comment type="caution">
    <text evidence="1">The sequence shown here is derived from an EMBL/GenBank/DDBJ whole genome shotgun (WGS) entry which is preliminary data.</text>
</comment>
<sequence>MLNKLIKNLLNNNKIQMLILLNNKNWIKSNQLEMELFSISKKIFKLFSITIKKNQTKLISQNYMYTNLEINMHQSCIHSHQWMVRCCYANLLRIIQMIIVVLKEEEQIHIKRVVHNQIVKDYIFKSITIQDCEIVTKIINKCDALAVLNILPQDLESFLPLSNGHYSIVLRQHAELNKVNKKLFKFLNEKKVQVNYKQLMPIEEFILDQRSQCYEVQREIFKLKSLDIQHYFAFPSQILTAESVMDIILKILSIILDNDQTAALKMGFNLLISKHIIFLCPTYSNYDNIDGFKLHLQAFTAMGFLNLPTGSSSINFFDLLQKAQEKVQQ</sequence>
<protein>
    <submittedName>
        <fullName evidence="1">Uncharacterized protein</fullName>
    </submittedName>
</protein>
<dbReference type="EMBL" id="CAJJDN010000053">
    <property type="protein sequence ID" value="CAD8088998.1"/>
    <property type="molecule type" value="Genomic_DNA"/>
</dbReference>
<organism evidence="1 2">
    <name type="scientific">Paramecium sonneborni</name>
    <dbReference type="NCBI Taxonomy" id="65129"/>
    <lineage>
        <taxon>Eukaryota</taxon>
        <taxon>Sar</taxon>
        <taxon>Alveolata</taxon>
        <taxon>Ciliophora</taxon>
        <taxon>Intramacronucleata</taxon>
        <taxon>Oligohymenophorea</taxon>
        <taxon>Peniculida</taxon>
        <taxon>Parameciidae</taxon>
        <taxon>Paramecium</taxon>
    </lineage>
</organism>
<reference evidence="1" key="1">
    <citation type="submission" date="2021-01" db="EMBL/GenBank/DDBJ databases">
        <authorList>
            <consortium name="Genoscope - CEA"/>
            <person name="William W."/>
        </authorList>
    </citation>
    <scope>NUCLEOTIDE SEQUENCE</scope>
</reference>
<name>A0A8S1N8A3_9CILI</name>
<gene>
    <name evidence="1" type="ORF">PSON_ATCC_30995.1.T0530210</name>
</gene>